<feature type="region of interest" description="Disordered" evidence="6">
    <location>
        <begin position="1"/>
        <end position="351"/>
    </location>
</feature>
<feature type="compositionally biased region" description="Low complexity" evidence="6">
    <location>
        <begin position="146"/>
        <end position="157"/>
    </location>
</feature>
<keyword evidence="2" id="KW-0732">Signal</keyword>
<dbReference type="InterPro" id="IPR007055">
    <property type="entry name" value="BON_dom"/>
</dbReference>
<evidence type="ECO:0000256" key="2">
    <source>
        <dbReference type="ARBA" id="ARBA00022729"/>
    </source>
</evidence>
<dbReference type="FunFam" id="3.30.1340.30:FF:000001">
    <property type="entry name" value="Molecular chaperone OsmY"/>
    <property type="match status" value="1"/>
</dbReference>
<dbReference type="InterPro" id="IPR014004">
    <property type="entry name" value="Transpt-assoc_nodulatn_dom_bac"/>
</dbReference>
<dbReference type="RefSeq" id="WP_013614298.1">
    <property type="nucleotide sequence ID" value="NC_015161.1"/>
</dbReference>
<dbReference type="SMART" id="SM00749">
    <property type="entry name" value="BON"/>
    <property type="match status" value="1"/>
</dbReference>
<organism evidence="8 9">
    <name type="scientific">Deinococcus proteolyticus (strain ATCC 35074 / DSM 20540 / JCM 6276 / NBRC 101906 / NCIMB 13154 / VKM Ac-1939 / CCM 2703 / MRP)</name>
    <dbReference type="NCBI Taxonomy" id="693977"/>
    <lineage>
        <taxon>Bacteria</taxon>
        <taxon>Thermotogati</taxon>
        <taxon>Deinococcota</taxon>
        <taxon>Deinococci</taxon>
        <taxon>Deinococcales</taxon>
        <taxon>Deinococcaceae</taxon>
        <taxon>Deinococcus</taxon>
    </lineage>
</organism>
<reference evidence="9" key="1">
    <citation type="submission" date="2011-02" db="EMBL/GenBank/DDBJ databases">
        <title>The complete sequence of chromosome of Deinococcus proteolyticus DSM 20540.</title>
        <authorList>
            <consortium name="US DOE Joint Genome Institute (JGI-PGF)"/>
            <person name="Lucas S."/>
            <person name="Copeland A."/>
            <person name="Lapidus A."/>
            <person name="Bruce D."/>
            <person name="Goodwin L."/>
            <person name="Pitluck S."/>
            <person name="Kyrpides N."/>
            <person name="Mavromatis K."/>
            <person name="Pagani I."/>
            <person name="Ivanova N."/>
            <person name="Ovchinnikova G."/>
            <person name="Zeytun A."/>
            <person name="Detter J.C."/>
            <person name="Han C."/>
            <person name="Land M."/>
            <person name="Hauser L."/>
            <person name="Markowitz V."/>
            <person name="Cheng J.-F."/>
            <person name="Hugenholtz P."/>
            <person name="Woyke T."/>
            <person name="Wu D."/>
            <person name="Pukall R."/>
            <person name="Steenblock K."/>
            <person name="Brambilla E."/>
            <person name="Klenk H.-P."/>
            <person name="Eisen J.A."/>
        </authorList>
    </citation>
    <scope>NUCLEOTIDE SEQUENCE [LARGE SCALE GENOMIC DNA]</scope>
    <source>
        <strain evidence="9">ATCC 35074 / DSM 20540 / JCM 6276 / NBRC 101906 / NCIMB 13154 / VKM Ac-1939 / CCM 2703 / MRP</strain>
    </source>
</reference>
<feature type="compositionally biased region" description="Gly residues" evidence="6">
    <location>
        <begin position="94"/>
        <end position="113"/>
    </location>
</feature>
<evidence type="ECO:0000256" key="6">
    <source>
        <dbReference type="SAM" id="MobiDB-lite"/>
    </source>
</evidence>
<feature type="compositionally biased region" description="Low complexity" evidence="6">
    <location>
        <begin position="288"/>
        <end position="305"/>
    </location>
</feature>
<keyword evidence="4" id="KW-0574">Periplasm</keyword>
<protein>
    <recommendedName>
        <fullName evidence="5">Osmotically-inducible protein Y</fullName>
    </recommendedName>
</protein>
<evidence type="ECO:0000256" key="5">
    <source>
        <dbReference type="ARBA" id="ARBA00070588"/>
    </source>
</evidence>
<evidence type="ECO:0000256" key="3">
    <source>
        <dbReference type="ARBA" id="ARBA00022737"/>
    </source>
</evidence>
<dbReference type="GO" id="GO:0042597">
    <property type="term" value="C:periplasmic space"/>
    <property type="evidence" value="ECO:0007669"/>
    <property type="project" value="UniProtKB-SubCell"/>
</dbReference>
<feature type="compositionally biased region" description="Polar residues" evidence="6">
    <location>
        <begin position="313"/>
        <end position="327"/>
    </location>
</feature>
<dbReference type="InterPro" id="IPR051686">
    <property type="entry name" value="Lipoprotein_DolP"/>
</dbReference>
<feature type="compositionally biased region" description="Basic and acidic residues" evidence="6">
    <location>
        <begin position="262"/>
        <end position="283"/>
    </location>
</feature>
<proteinExistence type="predicted"/>
<feature type="compositionally biased region" description="Low complexity" evidence="6">
    <location>
        <begin position="328"/>
        <end position="343"/>
    </location>
</feature>
<comment type="subcellular location">
    <subcellularLocation>
        <location evidence="1">Periplasm</location>
    </subcellularLocation>
</comment>
<reference evidence="8 9" key="2">
    <citation type="journal article" date="2012" name="Stand. Genomic Sci.">
        <title>Complete genome sequence of the orange-red pigmented, radioresistant Deinococcus proteolyticus type strain (MRP(T)).</title>
        <authorList>
            <person name="Copeland A."/>
            <person name="Zeytun A."/>
            <person name="Yassawong M."/>
            <person name="Nolan M."/>
            <person name="Lucas S."/>
            <person name="Hammon N."/>
            <person name="Deshpande S."/>
            <person name="Cheng J.F."/>
            <person name="Han C."/>
            <person name="Tapia R."/>
            <person name="Goodwin L.A."/>
            <person name="Pitluck S."/>
            <person name="Mavromatis K."/>
            <person name="Liolios K."/>
            <person name="Pagani I."/>
            <person name="Ivanova N."/>
            <person name="Mikhailova N."/>
            <person name="Pati A."/>
            <person name="Chen A."/>
            <person name="Palaniappan K."/>
            <person name="Land M."/>
            <person name="Hauser L."/>
            <person name="Jeffries C.D."/>
            <person name="Brambilla E.M."/>
            <person name="Rohde M."/>
            <person name="Sikorski J."/>
            <person name="Pukall R."/>
            <person name="Goker M."/>
            <person name="Detter J.C."/>
            <person name="Woyke T."/>
            <person name="Bristow J."/>
            <person name="Eisen J.A."/>
            <person name="Markowitz V."/>
            <person name="Hugenholtz P."/>
            <person name="Kyrpides N.C."/>
            <person name="Klenk H.P."/>
            <person name="Lapidus A."/>
        </authorList>
    </citation>
    <scope>NUCLEOTIDE SEQUENCE [LARGE SCALE GENOMIC DNA]</scope>
    <source>
        <strain evidence="9">ATCC 35074 / DSM 20540 / JCM 6276 / NBRC 101906 / NCIMB 13154 / VKM Ac-1939 / CCM 2703 / MRP</strain>
    </source>
</reference>
<feature type="domain" description="BON" evidence="7">
    <location>
        <begin position="221"/>
        <end position="289"/>
    </location>
</feature>
<evidence type="ECO:0000256" key="1">
    <source>
        <dbReference type="ARBA" id="ARBA00004418"/>
    </source>
</evidence>
<dbReference type="STRING" id="693977.Deipr_0526"/>
<feature type="compositionally biased region" description="Basic and acidic residues" evidence="6">
    <location>
        <begin position="1"/>
        <end position="18"/>
    </location>
</feature>
<dbReference type="EMBL" id="CP002536">
    <property type="protein sequence ID" value="ADY25689.1"/>
    <property type="molecule type" value="Genomic_DNA"/>
</dbReference>
<gene>
    <name evidence="8" type="ordered locus">Deipr_0526</name>
</gene>
<dbReference type="KEGG" id="dpt:Deipr_0526"/>
<evidence type="ECO:0000313" key="8">
    <source>
        <dbReference type="EMBL" id="ADY25689.1"/>
    </source>
</evidence>
<name>F0RKJ9_DEIPM</name>
<dbReference type="HOGENOM" id="CLU_749495_0_0_0"/>
<dbReference type="Pfam" id="PF04972">
    <property type="entry name" value="BON"/>
    <property type="match status" value="1"/>
</dbReference>
<keyword evidence="3" id="KW-0677">Repeat</keyword>
<dbReference type="PROSITE" id="PS50914">
    <property type="entry name" value="BON"/>
    <property type="match status" value="1"/>
</dbReference>
<evidence type="ECO:0000313" key="9">
    <source>
        <dbReference type="Proteomes" id="UP000007718"/>
    </source>
</evidence>
<feature type="compositionally biased region" description="Polar residues" evidence="6">
    <location>
        <begin position="116"/>
        <end position="126"/>
    </location>
</feature>
<feature type="compositionally biased region" description="Polar residues" evidence="6">
    <location>
        <begin position="159"/>
        <end position="177"/>
    </location>
</feature>
<evidence type="ECO:0000256" key="4">
    <source>
        <dbReference type="ARBA" id="ARBA00022764"/>
    </source>
</evidence>
<feature type="compositionally biased region" description="Basic and acidic residues" evidence="6">
    <location>
        <begin position="219"/>
        <end position="240"/>
    </location>
</feature>
<dbReference type="Gene3D" id="3.30.1340.30">
    <property type="match status" value="1"/>
</dbReference>
<dbReference type="Proteomes" id="UP000007718">
    <property type="component" value="Chromosome"/>
</dbReference>
<dbReference type="AlphaFoldDB" id="F0RKJ9"/>
<accession>F0RKJ9</accession>
<evidence type="ECO:0000259" key="7">
    <source>
        <dbReference type="PROSITE" id="PS50914"/>
    </source>
</evidence>
<feature type="compositionally biased region" description="Basic and acidic residues" evidence="6">
    <location>
        <begin position="57"/>
        <end position="66"/>
    </location>
</feature>
<sequence length="351" mass="37735">MTRFRNDRYEDDRDDRQGAGRRSRSDFSGSTDMDRQYGQDQYGQDQTRRSMGMGSDAYRDTQDFRDSGMMGSGNRQGSFGAGMTEDRYDRMGRPTGGMGYGADSGLGSMGGMGSYRQSNSDQSSFGQRGFGQRDSTGQGQLGRDFGQSSYSQSSYGQPSHDQPSYDQSRLGQGSYSPLGSVGQDRYSQGDRYGQSAVGGSMAGLGQGQSHRGKGPKGYQRSDERIKEEVSDALHDDHYVDASEIEVQVQGGEVTLTGTVSDRQQKRHAEDCAERVRGVKDVHNHVRVQSGGMSGHSDMSGQDMSSAGVPSGGDLTTGSRDTGETATLTTPGSTTQDSTSQGSSIAGEDHRQ</sequence>
<dbReference type="eggNOG" id="COG2823">
    <property type="taxonomic scope" value="Bacteria"/>
</dbReference>
<dbReference type="PANTHER" id="PTHR34606:SF15">
    <property type="entry name" value="BON DOMAIN-CONTAINING PROTEIN"/>
    <property type="match status" value="1"/>
</dbReference>
<keyword evidence="9" id="KW-1185">Reference proteome</keyword>
<dbReference type="PANTHER" id="PTHR34606">
    <property type="entry name" value="BON DOMAIN-CONTAINING PROTEIN"/>
    <property type="match status" value="1"/>
</dbReference>